<evidence type="ECO:0000313" key="3">
    <source>
        <dbReference type="Proteomes" id="UP001458880"/>
    </source>
</evidence>
<keyword evidence="3" id="KW-1185">Reference proteome</keyword>
<reference evidence="2 3" key="1">
    <citation type="journal article" date="2024" name="BMC Genomics">
        <title>De novo assembly and annotation of Popillia japonica's genome with initial clues to its potential as an invasive pest.</title>
        <authorList>
            <person name="Cucini C."/>
            <person name="Boschi S."/>
            <person name="Funari R."/>
            <person name="Cardaioli E."/>
            <person name="Iannotti N."/>
            <person name="Marturano G."/>
            <person name="Paoli F."/>
            <person name="Bruttini M."/>
            <person name="Carapelli A."/>
            <person name="Frati F."/>
            <person name="Nardi F."/>
        </authorList>
    </citation>
    <scope>NUCLEOTIDE SEQUENCE [LARGE SCALE GENOMIC DNA]</scope>
    <source>
        <strain evidence="2">DMR45628</strain>
    </source>
</reference>
<proteinExistence type="predicted"/>
<dbReference type="EMBL" id="JASPKY010000030">
    <property type="protein sequence ID" value="KAK9747448.1"/>
    <property type="molecule type" value="Genomic_DNA"/>
</dbReference>
<name>A0AAW1MMP9_POPJA</name>
<protein>
    <recommendedName>
        <fullName evidence="1">DUF8040 domain-containing protein</fullName>
    </recommendedName>
</protein>
<gene>
    <name evidence="2" type="ORF">QE152_g5237</name>
</gene>
<dbReference type="Pfam" id="PF26138">
    <property type="entry name" value="DUF8040"/>
    <property type="match status" value="1"/>
</dbReference>
<organism evidence="2 3">
    <name type="scientific">Popillia japonica</name>
    <name type="common">Japanese beetle</name>
    <dbReference type="NCBI Taxonomy" id="7064"/>
    <lineage>
        <taxon>Eukaryota</taxon>
        <taxon>Metazoa</taxon>
        <taxon>Ecdysozoa</taxon>
        <taxon>Arthropoda</taxon>
        <taxon>Hexapoda</taxon>
        <taxon>Insecta</taxon>
        <taxon>Pterygota</taxon>
        <taxon>Neoptera</taxon>
        <taxon>Endopterygota</taxon>
        <taxon>Coleoptera</taxon>
        <taxon>Polyphaga</taxon>
        <taxon>Scarabaeiformia</taxon>
        <taxon>Scarabaeidae</taxon>
        <taxon>Rutelinae</taxon>
        <taxon>Popillia</taxon>
    </lineage>
</organism>
<sequence length="284" mass="32511">MEEIRDAIIINELMDDVHPNINIIGNMALELAEPLILQNQAIQREAVPRNNDYFEVTIPQYMGDLFIEHFRMAVPRNNDYFEEREAVPRNNDYFEVTIPQYMGDLFIEHFRMSRGAFEQLTVIMRNTGLLPPNNIPLEKKLLFSLWILAKPESFLAAGDRFGLAKSTAHNVFKEVVGVLVALIPQYIVWPDDHAEAVRTSEIFGLRRLKYLDVASAEFGTQIIAAEIIAAACVLHNYILINNDEEEAEEFEGNYDENVGAEDFDDDNPNVAVQKRRNIVNILNN</sequence>
<comment type="caution">
    <text evidence="2">The sequence shown here is derived from an EMBL/GenBank/DDBJ whole genome shotgun (WGS) entry which is preliminary data.</text>
</comment>
<dbReference type="Proteomes" id="UP001458880">
    <property type="component" value="Unassembled WGS sequence"/>
</dbReference>
<accession>A0AAW1MMP9</accession>
<dbReference type="InterPro" id="IPR058353">
    <property type="entry name" value="DUF8040"/>
</dbReference>
<evidence type="ECO:0000259" key="1">
    <source>
        <dbReference type="Pfam" id="PF26138"/>
    </source>
</evidence>
<feature type="domain" description="DUF8040" evidence="1">
    <location>
        <begin position="106"/>
        <end position="179"/>
    </location>
</feature>
<dbReference type="AlphaFoldDB" id="A0AAW1MMP9"/>
<evidence type="ECO:0000313" key="2">
    <source>
        <dbReference type="EMBL" id="KAK9747448.1"/>
    </source>
</evidence>